<organism evidence="1 2">
    <name type="scientific">Rangifer tarandus platyrhynchus</name>
    <name type="common">Svalbard reindeer</name>
    <dbReference type="NCBI Taxonomy" id="3082113"/>
    <lineage>
        <taxon>Eukaryota</taxon>
        <taxon>Metazoa</taxon>
        <taxon>Chordata</taxon>
        <taxon>Craniata</taxon>
        <taxon>Vertebrata</taxon>
        <taxon>Euteleostomi</taxon>
        <taxon>Mammalia</taxon>
        <taxon>Eutheria</taxon>
        <taxon>Laurasiatheria</taxon>
        <taxon>Artiodactyla</taxon>
        <taxon>Ruminantia</taxon>
        <taxon>Pecora</taxon>
        <taxon>Cervidae</taxon>
        <taxon>Odocoileinae</taxon>
        <taxon>Rangifer</taxon>
    </lineage>
</organism>
<dbReference type="EMBL" id="OX596085">
    <property type="protein sequence ID" value="CAM9339070.1"/>
    <property type="molecule type" value="Genomic_DNA"/>
</dbReference>
<accession>A0AC59Y3M1</accession>
<reference evidence="1" key="2">
    <citation type="submission" date="2025-03" db="EMBL/GenBank/DDBJ databases">
        <authorList>
            <consortium name="ELIXIR-Norway"/>
            <consortium name="Elixir Norway"/>
        </authorList>
    </citation>
    <scope>NUCLEOTIDE SEQUENCE</scope>
</reference>
<name>A0AC59Y3M1_RANTA</name>
<dbReference type="Proteomes" id="UP001162501">
    <property type="component" value="Chromosome 1"/>
</dbReference>
<reference evidence="1" key="1">
    <citation type="submission" date="2023-05" db="EMBL/GenBank/DDBJ databases">
        <authorList>
            <consortium name="ELIXIR-Norway"/>
        </authorList>
    </citation>
    <scope>NUCLEOTIDE SEQUENCE</scope>
</reference>
<sequence>MQLESQRRPRRPGRTRSGAAHQSAASTFPCLTCTEELALLAWFAPGLESCTDEMGRSRIMETQAWPARKQRLQSLRRATAPSSGLGLRQLLGPAGRTRSHLVSPARAAVAAAIYARLGRGWSFKRRFPGAPRGPTRSPMARVAANHAPLPPPPPPRPAGAAERLPA</sequence>
<protein>
    <submittedName>
        <fullName evidence="1">Uncharacterized protein</fullName>
    </submittedName>
</protein>
<gene>
    <name evidence="1" type="ORF">MRATA1EN22A_LOCUS1174</name>
</gene>
<evidence type="ECO:0000313" key="1">
    <source>
        <dbReference type="EMBL" id="CAM9339070.1"/>
    </source>
</evidence>
<proteinExistence type="predicted"/>
<evidence type="ECO:0000313" key="2">
    <source>
        <dbReference type="Proteomes" id="UP001162501"/>
    </source>
</evidence>